<dbReference type="AlphaFoldDB" id="A0AAD5UW59"/>
<dbReference type="InterPro" id="IPR027795">
    <property type="entry name" value="CASTOR_ACT_dom"/>
</dbReference>
<dbReference type="PANTHER" id="PTHR31131">
    <property type="entry name" value="CHROMOSOME 1, WHOLE GENOME SHOTGUN SEQUENCE"/>
    <property type="match status" value="1"/>
</dbReference>
<feature type="region of interest" description="Disordered" evidence="1">
    <location>
        <begin position="1"/>
        <end position="21"/>
    </location>
</feature>
<feature type="region of interest" description="Disordered" evidence="1">
    <location>
        <begin position="627"/>
        <end position="656"/>
    </location>
</feature>
<feature type="compositionally biased region" description="Polar residues" evidence="1">
    <location>
        <begin position="558"/>
        <end position="576"/>
    </location>
</feature>
<organism evidence="3 4">
    <name type="scientific">Meripilus lineatus</name>
    <dbReference type="NCBI Taxonomy" id="2056292"/>
    <lineage>
        <taxon>Eukaryota</taxon>
        <taxon>Fungi</taxon>
        <taxon>Dikarya</taxon>
        <taxon>Basidiomycota</taxon>
        <taxon>Agaricomycotina</taxon>
        <taxon>Agaricomycetes</taxon>
        <taxon>Polyporales</taxon>
        <taxon>Meripilaceae</taxon>
        <taxon>Meripilus</taxon>
    </lineage>
</organism>
<evidence type="ECO:0000256" key="1">
    <source>
        <dbReference type="SAM" id="MobiDB-lite"/>
    </source>
</evidence>
<proteinExistence type="predicted"/>
<evidence type="ECO:0000313" key="3">
    <source>
        <dbReference type="EMBL" id="KAJ3479325.1"/>
    </source>
</evidence>
<feature type="region of interest" description="Disordered" evidence="1">
    <location>
        <begin position="289"/>
        <end position="350"/>
    </location>
</feature>
<feature type="compositionally biased region" description="Acidic residues" evidence="1">
    <location>
        <begin position="488"/>
        <end position="500"/>
    </location>
</feature>
<dbReference type="GO" id="GO:0046394">
    <property type="term" value="P:carboxylic acid biosynthetic process"/>
    <property type="evidence" value="ECO:0007669"/>
    <property type="project" value="UniProtKB-ARBA"/>
</dbReference>
<gene>
    <name evidence="3" type="ORF">NLI96_g9136</name>
</gene>
<evidence type="ECO:0000259" key="2">
    <source>
        <dbReference type="Pfam" id="PF13840"/>
    </source>
</evidence>
<protein>
    <recommendedName>
        <fullName evidence="2">CASTOR ACT domain-containing protein</fullName>
    </recommendedName>
</protein>
<dbReference type="GO" id="GO:0006520">
    <property type="term" value="P:amino acid metabolic process"/>
    <property type="evidence" value="ECO:0007669"/>
    <property type="project" value="UniProtKB-ARBA"/>
</dbReference>
<dbReference type="EMBL" id="JANAWD010000446">
    <property type="protein sequence ID" value="KAJ3479325.1"/>
    <property type="molecule type" value="Genomic_DNA"/>
</dbReference>
<dbReference type="SUPFAM" id="SSF55021">
    <property type="entry name" value="ACT-like"/>
    <property type="match status" value="1"/>
</dbReference>
<dbReference type="PANTHER" id="PTHR31131:SF6">
    <property type="entry name" value="CASTOR ACT DOMAIN-CONTAINING PROTEIN"/>
    <property type="match status" value="1"/>
</dbReference>
<sequence length="701" mass="76194">MEIEQEQGQSGPVTCESQTGKPGLVQTGAENYLLPHLLPPSLPSIALFNPSLAAPNAQLRLGMTDSVTVSLLPVSLSIVHIPRSRLHSLCHPLLRQILLPKPTFLNITCNELELSLFAEHHVIKDFEPIAQKDARKQRVRGRDPLVSSKGGPSLVKHNKSTWEPIEISSEKWNVLQIDSHSDTLDKSGARVHELSAPLAAAGISILYQSSYMSDFIFVKEHRLTEVMALLGSAGFDLYSSDPQNLTSQLSALTSPVLSPLTGAEDDNSSINFLDLSAPVAAINPENGAVLTRSRSSSENSIPRHPTLQMTAIPQGSPLDDTTPEPSAETEDVSNSPRPSSHRSQSHSPSHCEVRVLDPDLTCIGLSDENADMWAIKIIKLVAFPDLIPPSQSPSRQHHRRASSPYSGSSEGEKSNPSRTSLQEQLHGLEEDLGSNLATFGADSECPSDSGSRSDDTTRVGQGSPKDPALRFSSESPIFDLEHKKPWDEDAPIDDREESSSEDGYFSASPNVRSPVESKPPFSLVGGGETRARQGPGCEEKPPLPHLVTESPRGYAGSLPNSRTRSTSGASIENRGTPTPAPVVPFFSFTRTPEGSSLTGSVSLLAALFPRSERHMVICSGELDDLDSSRESFDGEDDYDGLEDLNEDRDDDYGEREAQGPLKCLQIDLQKYGLGMFFLLVSSWVMVGPDWFVRDAVIHLIR</sequence>
<dbReference type="Gene3D" id="3.30.2130.10">
    <property type="entry name" value="VC0802-like"/>
    <property type="match status" value="1"/>
</dbReference>
<dbReference type="InterPro" id="IPR051719">
    <property type="entry name" value="CASTOR_mTORC1"/>
</dbReference>
<feature type="region of interest" description="Disordered" evidence="1">
    <location>
        <begin position="437"/>
        <end position="585"/>
    </location>
</feature>
<reference evidence="3" key="1">
    <citation type="submission" date="2022-07" db="EMBL/GenBank/DDBJ databases">
        <title>Genome Sequence of Physisporinus lineatus.</title>
        <authorList>
            <person name="Buettner E."/>
        </authorList>
    </citation>
    <scope>NUCLEOTIDE SEQUENCE</scope>
    <source>
        <strain evidence="3">VT162</strain>
    </source>
</reference>
<feature type="compositionally biased region" description="Polar residues" evidence="1">
    <location>
        <begin position="1"/>
        <end position="20"/>
    </location>
</feature>
<accession>A0AAD5UW59</accession>
<dbReference type="InterPro" id="IPR045865">
    <property type="entry name" value="ACT-like_dom_sf"/>
</dbReference>
<feature type="domain" description="CASTOR ACT" evidence="2">
    <location>
        <begin position="168"/>
        <end position="230"/>
    </location>
</feature>
<evidence type="ECO:0000313" key="4">
    <source>
        <dbReference type="Proteomes" id="UP001212997"/>
    </source>
</evidence>
<feature type="region of interest" description="Disordered" evidence="1">
    <location>
        <begin position="389"/>
        <end position="421"/>
    </location>
</feature>
<name>A0AAD5UW59_9APHY</name>
<dbReference type="Pfam" id="PF13840">
    <property type="entry name" value="ACT_7"/>
    <property type="match status" value="1"/>
</dbReference>
<comment type="caution">
    <text evidence="3">The sequence shown here is derived from an EMBL/GenBank/DDBJ whole genome shotgun (WGS) entry which is preliminary data.</text>
</comment>
<dbReference type="Proteomes" id="UP001212997">
    <property type="component" value="Unassembled WGS sequence"/>
</dbReference>
<feature type="compositionally biased region" description="Acidic residues" evidence="1">
    <location>
        <begin position="633"/>
        <end position="653"/>
    </location>
</feature>
<keyword evidence="4" id="KW-1185">Reference proteome</keyword>